<comment type="caution">
    <text evidence="3">The sequence shown here is derived from an EMBL/GenBank/DDBJ whole genome shotgun (WGS) entry which is preliminary data.</text>
</comment>
<evidence type="ECO:0000256" key="2">
    <source>
        <dbReference type="SAM" id="MobiDB-lite"/>
    </source>
</evidence>
<gene>
    <name evidence="3" type="ORF">HK099_001965</name>
</gene>
<organism evidence="3 4">
    <name type="scientific">Clydaea vesicula</name>
    <dbReference type="NCBI Taxonomy" id="447962"/>
    <lineage>
        <taxon>Eukaryota</taxon>
        <taxon>Fungi</taxon>
        <taxon>Fungi incertae sedis</taxon>
        <taxon>Chytridiomycota</taxon>
        <taxon>Chytridiomycota incertae sedis</taxon>
        <taxon>Chytridiomycetes</taxon>
        <taxon>Lobulomycetales</taxon>
        <taxon>Lobulomycetaceae</taxon>
        <taxon>Clydaea</taxon>
    </lineage>
</organism>
<proteinExistence type="predicted"/>
<sequence length="378" mass="41442">MGCGASQLVAEEPVNTTTASTVSIPVANSSSPIKTATTTPNPQVDRNITKVNNSNKTTIKKCNSVSGEENPNANVDVDKNTNDINFNKIVNDVTVDFKNDKFLRENIKEDSCLTIIAPSAEDFIIKDYANESSIFLSKAVDSIGFNPVVVTSCNKVTIPLKPIAFEIPLDNKGKNLRRARPPTRMLLPQLGLPVKTTANSKNSKNAHLKVDLYLNKLLDDSFDKPNPFQPFVSKASSLGLNGKFEIYHESSSLELRKKLLEKEAQAAKNRQKEIEKLQSKLARQEQHAKLIRERKKLLKLNGVENSVNNEEENIVTNLEKRGGAGFRSSKTIISNNAIKMNSSGKEVINDNDSGVGSRTGSGRSDSRPHTSVLDVVAI</sequence>
<dbReference type="EMBL" id="JADGJW010000161">
    <property type="protein sequence ID" value="KAJ3222750.1"/>
    <property type="molecule type" value="Genomic_DNA"/>
</dbReference>
<feature type="compositionally biased region" description="Low complexity" evidence="2">
    <location>
        <begin position="353"/>
        <end position="363"/>
    </location>
</feature>
<dbReference type="AlphaFoldDB" id="A0AAD5U326"/>
<evidence type="ECO:0000313" key="3">
    <source>
        <dbReference type="EMBL" id="KAJ3222750.1"/>
    </source>
</evidence>
<dbReference type="CDD" id="cd22249">
    <property type="entry name" value="UDM1_RNF168_RNF169-like"/>
    <property type="match status" value="1"/>
</dbReference>
<evidence type="ECO:0000256" key="1">
    <source>
        <dbReference type="SAM" id="Coils"/>
    </source>
</evidence>
<dbReference type="Proteomes" id="UP001211065">
    <property type="component" value="Unassembled WGS sequence"/>
</dbReference>
<keyword evidence="1" id="KW-0175">Coiled coil</keyword>
<name>A0AAD5U326_9FUNG</name>
<accession>A0AAD5U326</accession>
<reference evidence="3" key="1">
    <citation type="submission" date="2020-05" db="EMBL/GenBank/DDBJ databases">
        <title>Phylogenomic resolution of chytrid fungi.</title>
        <authorList>
            <person name="Stajich J.E."/>
            <person name="Amses K."/>
            <person name="Simmons R."/>
            <person name="Seto K."/>
            <person name="Myers J."/>
            <person name="Bonds A."/>
            <person name="Quandt C.A."/>
            <person name="Barry K."/>
            <person name="Liu P."/>
            <person name="Grigoriev I."/>
            <person name="Longcore J.E."/>
            <person name="James T.Y."/>
        </authorList>
    </citation>
    <scope>NUCLEOTIDE SEQUENCE</scope>
    <source>
        <strain evidence="3">JEL0476</strain>
    </source>
</reference>
<keyword evidence="4" id="KW-1185">Reference proteome</keyword>
<evidence type="ECO:0000313" key="4">
    <source>
        <dbReference type="Proteomes" id="UP001211065"/>
    </source>
</evidence>
<feature type="coiled-coil region" evidence="1">
    <location>
        <begin position="250"/>
        <end position="294"/>
    </location>
</feature>
<protein>
    <submittedName>
        <fullName evidence="3">Uncharacterized protein</fullName>
    </submittedName>
</protein>
<feature type="region of interest" description="Disordered" evidence="2">
    <location>
        <begin position="343"/>
        <end position="370"/>
    </location>
</feature>